<protein>
    <recommendedName>
        <fullName evidence="6">Ankyrin repeat domain-containing protein 29</fullName>
    </recommendedName>
</protein>
<feature type="repeat" description="ANK" evidence="3">
    <location>
        <begin position="324"/>
        <end position="356"/>
    </location>
</feature>
<keyword evidence="5" id="KW-1185">Reference proteome</keyword>
<dbReference type="EMBL" id="CALNXI010000008">
    <property type="protein sequence ID" value="CAH3014290.1"/>
    <property type="molecule type" value="Genomic_DNA"/>
</dbReference>
<dbReference type="Gene3D" id="1.25.40.20">
    <property type="entry name" value="Ankyrin repeat-containing domain"/>
    <property type="match status" value="2"/>
</dbReference>
<dbReference type="InterPro" id="IPR036770">
    <property type="entry name" value="Ankyrin_rpt-contain_sf"/>
</dbReference>
<keyword evidence="2 3" id="KW-0040">ANK repeat</keyword>
<dbReference type="PANTHER" id="PTHR24141">
    <property type="entry name" value="2-5A-DEPENDENT RIBONUCLEASE"/>
    <property type="match status" value="1"/>
</dbReference>
<feature type="repeat" description="ANK" evidence="3">
    <location>
        <begin position="391"/>
        <end position="423"/>
    </location>
</feature>
<evidence type="ECO:0000256" key="3">
    <source>
        <dbReference type="PROSITE-ProRule" id="PRU00023"/>
    </source>
</evidence>
<gene>
    <name evidence="4" type="ORF">PEVE_00041686</name>
</gene>
<feature type="repeat" description="ANK" evidence="3">
    <location>
        <begin position="258"/>
        <end position="290"/>
    </location>
</feature>
<evidence type="ECO:0000256" key="2">
    <source>
        <dbReference type="ARBA" id="ARBA00023043"/>
    </source>
</evidence>
<dbReference type="Pfam" id="PF13637">
    <property type="entry name" value="Ank_4"/>
    <property type="match status" value="1"/>
</dbReference>
<organism evidence="4 5">
    <name type="scientific">Porites evermanni</name>
    <dbReference type="NCBI Taxonomy" id="104178"/>
    <lineage>
        <taxon>Eukaryota</taxon>
        <taxon>Metazoa</taxon>
        <taxon>Cnidaria</taxon>
        <taxon>Anthozoa</taxon>
        <taxon>Hexacorallia</taxon>
        <taxon>Scleractinia</taxon>
        <taxon>Fungiina</taxon>
        <taxon>Poritidae</taxon>
        <taxon>Porites</taxon>
    </lineage>
</organism>
<evidence type="ECO:0000256" key="1">
    <source>
        <dbReference type="ARBA" id="ARBA00022737"/>
    </source>
</evidence>
<accession>A0ABN8LFR4</accession>
<dbReference type="Proteomes" id="UP001159427">
    <property type="component" value="Unassembled WGS sequence"/>
</dbReference>
<dbReference type="Pfam" id="PF00023">
    <property type="entry name" value="Ank"/>
    <property type="match status" value="1"/>
</dbReference>
<dbReference type="SMART" id="SM00248">
    <property type="entry name" value="ANK"/>
    <property type="match status" value="9"/>
</dbReference>
<feature type="repeat" description="ANK" evidence="3">
    <location>
        <begin position="192"/>
        <end position="224"/>
    </location>
</feature>
<name>A0ABN8LFR4_9CNID</name>
<evidence type="ECO:0008006" key="6">
    <source>
        <dbReference type="Google" id="ProtNLM"/>
    </source>
</evidence>
<dbReference type="PANTHER" id="PTHR24141:SF1">
    <property type="entry name" value="2-5A-DEPENDENT RIBONUCLEASE"/>
    <property type="match status" value="1"/>
</dbReference>
<comment type="caution">
    <text evidence="4">The sequence shown here is derived from an EMBL/GenBank/DDBJ whole genome shotgun (WGS) entry which is preliminary data.</text>
</comment>
<reference evidence="4 5" key="1">
    <citation type="submission" date="2022-05" db="EMBL/GenBank/DDBJ databases">
        <authorList>
            <consortium name="Genoscope - CEA"/>
            <person name="William W."/>
        </authorList>
    </citation>
    <scope>NUCLEOTIDE SEQUENCE [LARGE SCALE GENOMIC DNA]</scope>
</reference>
<feature type="repeat" description="ANK" evidence="3">
    <location>
        <begin position="291"/>
        <end position="323"/>
    </location>
</feature>
<evidence type="ECO:0000313" key="5">
    <source>
        <dbReference type="Proteomes" id="UP001159427"/>
    </source>
</evidence>
<dbReference type="Pfam" id="PF12796">
    <property type="entry name" value="Ank_2"/>
    <property type="match status" value="2"/>
</dbReference>
<dbReference type="PROSITE" id="PS50297">
    <property type="entry name" value="ANK_REP_REGION"/>
    <property type="match status" value="5"/>
</dbReference>
<feature type="repeat" description="ANK" evidence="3">
    <location>
        <begin position="225"/>
        <end position="257"/>
    </location>
</feature>
<proteinExistence type="predicted"/>
<dbReference type="PROSITE" id="PS50088">
    <property type="entry name" value="ANK_REPEAT"/>
    <property type="match status" value="7"/>
</dbReference>
<evidence type="ECO:0000313" key="4">
    <source>
        <dbReference type="EMBL" id="CAH3014290.1"/>
    </source>
</evidence>
<feature type="repeat" description="ANK" evidence="3">
    <location>
        <begin position="164"/>
        <end position="191"/>
    </location>
</feature>
<sequence>MWCSFKLLEGERICSRPRKFKALVSGSGSCSYVFKNRRLWVDRTRGSFSWSSCGCQSQLGFWKGTVQYTLWSVICGYRNSEDPADWTAAIQKLWSKERKLKILRDSYGRKYNWAEQMKELVNKMIDGLPLVLHLCSVHQCIRMLLKQSKREHRVKMDRLNVGLLHAVAKSGNIEIIASLLSQGFEVDSKDREGVTPLRHAAESSKEVTFQMLIQKGANASLKDNKGSSLLHRAAIGGNTSIINKLLLLGLEIDTRSDDGFTPLMAAALVGKQSAFKMLLRHEANVSLKDNKGVCLLHWAVQGGDTCIINTMLSLGLETDSRNNDGVTPLLRAALRGKQSAFQLLIQNGADLTLEDNNGCSLLHKATQGGTDTSIVNELSSLGLERDSRNNHGVTPLMAAACCGKQSSFELLLQHGADASLKDNLGNCLLHWAAQGRDTSIINKMLRLGLDVSRNNAGTLQK</sequence>
<keyword evidence="1" id="KW-0677">Repeat</keyword>
<dbReference type="InterPro" id="IPR002110">
    <property type="entry name" value="Ankyrin_rpt"/>
</dbReference>
<dbReference type="SUPFAM" id="SSF48403">
    <property type="entry name" value="Ankyrin repeat"/>
    <property type="match status" value="1"/>
</dbReference>